<gene>
    <name evidence="2" type="primary">MAIP1</name>
</gene>
<feature type="region of interest" description="Disordered" evidence="1">
    <location>
        <begin position="1"/>
        <end position="22"/>
    </location>
</feature>
<keyword evidence="3" id="KW-1185">Reference proteome</keyword>
<reference evidence="2" key="2">
    <citation type="submission" date="2025-09" db="UniProtKB">
        <authorList>
            <consortium name="Ensembl"/>
        </authorList>
    </citation>
    <scope>IDENTIFICATION</scope>
</reference>
<dbReference type="GO" id="GO:0036444">
    <property type="term" value="P:calcium import into the mitochondrion"/>
    <property type="evidence" value="ECO:0007669"/>
    <property type="project" value="Ensembl"/>
</dbReference>
<evidence type="ECO:0000313" key="3">
    <source>
        <dbReference type="Proteomes" id="UP000694404"/>
    </source>
</evidence>
<dbReference type="InterPro" id="IPR032710">
    <property type="entry name" value="NTF2-like_dom_sf"/>
</dbReference>
<organism evidence="2 3">
    <name type="scientific">Chelonoidis abingdonii</name>
    <name type="common">Abingdon island giant tortoise</name>
    <name type="synonym">Testudo abingdonii</name>
    <dbReference type="NCBI Taxonomy" id="106734"/>
    <lineage>
        <taxon>Eukaryota</taxon>
        <taxon>Metazoa</taxon>
        <taxon>Chordata</taxon>
        <taxon>Craniata</taxon>
        <taxon>Vertebrata</taxon>
        <taxon>Euteleostomi</taxon>
        <taxon>Archelosauria</taxon>
        <taxon>Testudinata</taxon>
        <taxon>Testudines</taxon>
        <taxon>Cryptodira</taxon>
        <taxon>Durocryptodira</taxon>
        <taxon>Testudinoidea</taxon>
        <taxon>Testudinidae</taxon>
        <taxon>Chelonoidis</taxon>
    </lineage>
</organism>
<name>A0A8C0ILL5_CHEAB</name>
<dbReference type="GO" id="GO:0005759">
    <property type="term" value="C:mitochondrial matrix"/>
    <property type="evidence" value="ECO:0007669"/>
    <property type="project" value="Ensembl"/>
</dbReference>
<dbReference type="Proteomes" id="UP000694404">
    <property type="component" value="Unplaced"/>
</dbReference>
<sequence>MKSSKLNYQFRSDSLPPTRNSSAWYTLVPPKPSLGTPRTQIPWILKTRRIRPFPPPFTPPSDEQSRRRGPPGAGGGRRVVVVGIPNPFIWLRTRLYCFLIRAYFDQEFSVEEFTQGAKQAFALVSKLLSQCKLDLLEEFVSKEVLQVLEEKLSSLSENHRNALAADMDEIMYTTAGDVGIYYDDSGRKFVSILMRFWYLTSADLPDEVPDETKVFQVVFGDETVKETKRLLTANYEFRREFTQGVKADWTITRIEHPKLLE</sequence>
<protein>
    <submittedName>
        <fullName evidence="2">Matrix AAA peptidase interacting protein 1</fullName>
    </submittedName>
</protein>
<dbReference type="AlphaFoldDB" id="A0A8C0ILL5"/>
<dbReference type="GO" id="GO:0043022">
    <property type="term" value="F:ribosome binding"/>
    <property type="evidence" value="ECO:0007669"/>
    <property type="project" value="TreeGrafter"/>
</dbReference>
<dbReference type="SUPFAM" id="SSF54427">
    <property type="entry name" value="NTF2-like"/>
    <property type="match status" value="1"/>
</dbReference>
<dbReference type="GeneTree" id="ENSGT00390000004145"/>
<proteinExistence type="predicted"/>
<accession>A0A8C0ILL5</accession>
<dbReference type="OMA" id="SILMCFW"/>
<dbReference type="PANTHER" id="PTHR13333">
    <property type="entry name" value="M-AAA PROTEASE-INTERACTING PROTEIN 1, MITOCHONDRIAL"/>
    <property type="match status" value="1"/>
</dbReference>
<dbReference type="PANTHER" id="PTHR13333:SF5">
    <property type="entry name" value="M-AAA PROTEASE-INTERACTING PROTEIN 1, MITOCHONDRIAL"/>
    <property type="match status" value="1"/>
</dbReference>
<dbReference type="GO" id="GO:0005743">
    <property type="term" value="C:mitochondrial inner membrane"/>
    <property type="evidence" value="ECO:0007669"/>
    <property type="project" value="TreeGrafter"/>
</dbReference>
<evidence type="ECO:0000313" key="2">
    <source>
        <dbReference type="Ensembl" id="ENSCABP00000003762.1"/>
    </source>
</evidence>
<reference evidence="2" key="1">
    <citation type="submission" date="2025-08" db="UniProtKB">
        <authorList>
            <consortium name="Ensembl"/>
        </authorList>
    </citation>
    <scope>IDENTIFICATION</scope>
</reference>
<dbReference type="GO" id="GO:0032979">
    <property type="term" value="P:protein insertion into mitochondrial inner membrane from matrix"/>
    <property type="evidence" value="ECO:0007669"/>
    <property type="project" value="TreeGrafter"/>
</dbReference>
<evidence type="ECO:0000256" key="1">
    <source>
        <dbReference type="SAM" id="MobiDB-lite"/>
    </source>
</evidence>
<dbReference type="Ensembl" id="ENSCABT00000004087.1">
    <property type="protein sequence ID" value="ENSCABP00000003762.1"/>
    <property type="gene ID" value="ENSCABG00000002848.1"/>
</dbReference>
<feature type="region of interest" description="Disordered" evidence="1">
    <location>
        <begin position="50"/>
        <end position="76"/>
    </location>
</feature>
<dbReference type="GO" id="GO:0051560">
    <property type="term" value="P:mitochondrial calcium ion homeostasis"/>
    <property type="evidence" value="ECO:0007669"/>
    <property type="project" value="Ensembl"/>
</dbReference>